<keyword evidence="3 6" id="KW-0521">NADP</keyword>
<organism evidence="8 9">
    <name type="scientific">Candidatus Dojkabacteria bacterium</name>
    <dbReference type="NCBI Taxonomy" id="2099670"/>
    <lineage>
        <taxon>Bacteria</taxon>
        <taxon>Candidatus Dojkabacteria</taxon>
    </lineage>
</organism>
<evidence type="ECO:0000259" key="7">
    <source>
        <dbReference type="PROSITE" id="PS51383"/>
    </source>
</evidence>
<keyword evidence="1 6" id="KW-0547">Nucleotide-binding</keyword>
<feature type="binding site" evidence="6">
    <location>
        <position position="283"/>
    </location>
    <ligand>
        <name>AMP</name>
        <dbReference type="ChEBI" id="CHEBI:456215"/>
    </ligand>
</feature>
<evidence type="ECO:0000256" key="1">
    <source>
        <dbReference type="ARBA" id="ARBA00022741"/>
    </source>
</evidence>
<dbReference type="AlphaFoldDB" id="A0A5C7J3M7"/>
<dbReference type="GO" id="GO:0052855">
    <property type="term" value="F:ADP-dependent NAD(P)H-hydrate dehydratase activity"/>
    <property type="evidence" value="ECO:0007669"/>
    <property type="project" value="UniProtKB-UniRule"/>
</dbReference>
<feature type="binding site" evidence="6">
    <location>
        <position position="284"/>
    </location>
    <ligand>
        <name>(6S)-NADPHX</name>
        <dbReference type="ChEBI" id="CHEBI:64076"/>
    </ligand>
</feature>
<dbReference type="GO" id="GO:0005524">
    <property type="term" value="F:ATP binding"/>
    <property type="evidence" value="ECO:0007669"/>
    <property type="project" value="UniProtKB-KW"/>
</dbReference>
<evidence type="ECO:0000313" key="8">
    <source>
        <dbReference type="EMBL" id="TXG76113.1"/>
    </source>
</evidence>
<dbReference type="PANTHER" id="PTHR12592">
    <property type="entry name" value="ATP-DEPENDENT (S)-NAD(P)H-HYDRATE DEHYDRATASE FAMILY MEMBER"/>
    <property type="match status" value="1"/>
</dbReference>
<dbReference type="EC" id="4.2.1.136" evidence="6"/>
<dbReference type="CDD" id="cd01171">
    <property type="entry name" value="YXKO-related"/>
    <property type="match status" value="1"/>
</dbReference>
<evidence type="ECO:0000256" key="5">
    <source>
        <dbReference type="ARBA" id="ARBA00023239"/>
    </source>
</evidence>
<dbReference type="GO" id="GO:0110051">
    <property type="term" value="P:metabolite repair"/>
    <property type="evidence" value="ECO:0007669"/>
    <property type="project" value="TreeGrafter"/>
</dbReference>
<name>A0A5C7J3M7_9BACT</name>
<keyword evidence="4 6" id="KW-0520">NAD</keyword>
<feature type="binding site" evidence="6">
    <location>
        <position position="217"/>
    </location>
    <ligand>
        <name>(6S)-NADPHX</name>
        <dbReference type="ChEBI" id="CHEBI:64076"/>
    </ligand>
</feature>
<comment type="cofactor">
    <cofactor evidence="6">
        <name>Mg(2+)</name>
        <dbReference type="ChEBI" id="CHEBI:18420"/>
    </cofactor>
</comment>
<evidence type="ECO:0000313" key="9">
    <source>
        <dbReference type="Proteomes" id="UP000321026"/>
    </source>
</evidence>
<keyword evidence="2 6" id="KW-0067">ATP-binding</keyword>
<evidence type="ECO:0000256" key="2">
    <source>
        <dbReference type="ARBA" id="ARBA00022840"/>
    </source>
</evidence>
<dbReference type="NCBIfam" id="TIGR00196">
    <property type="entry name" value="yjeF_cterm"/>
    <property type="match status" value="1"/>
</dbReference>
<comment type="similarity">
    <text evidence="6">Belongs to the NnrD/CARKD family.</text>
</comment>
<dbReference type="SUPFAM" id="SSF53613">
    <property type="entry name" value="Ribokinase-like"/>
    <property type="match status" value="1"/>
</dbReference>
<dbReference type="HAMAP" id="MF_01965">
    <property type="entry name" value="NADHX_dehydratase"/>
    <property type="match status" value="1"/>
</dbReference>
<protein>
    <recommendedName>
        <fullName evidence="6">ADP-dependent (S)-NAD(P)H-hydrate dehydratase</fullName>
        <ecNumber evidence="6">4.2.1.136</ecNumber>
    </recommendedName>
    <alternativeName>
        <fullName evidence="6">ADP-dependent NAD(P)HX dehydratase</fullName>
    </alternativeName>
</protein>
<evidence type="ECO:0000256" key="6">
    <source>
        <dbReference type="HAMAP-Rule" id="MF_01965"/>
    </source>
</evidence>
<dbReference type="Proteomes" id="UP000321026">
    <property type="component" value="Unassembled WGS sequence"/>
</dbReference>
<comment type="caution">
    <text evidence="6">Lacks conserved residue(s) required for the propagation of feature annotation.</text>
</comment>
<dbReference type="InterPro" id="IPR000631">
    <property type="entry name" value="CARKD"/>
</dbReference>
<feature type="domain" description="YjeF C-terminal" evidence="7">
    <location>
        <begin position="49"/>
        <end position="341"/>
    </location>
</feature>
<keyword evidence="5 6" id="KW-0456">Lyase</keyword>
<dbReference type="Pfam" id="PF01256">
    <property type="entry name" value="Carb_kinase"/>
    <property type="match status" value="1"/>
</dbReference>
<comment type="function">
    <text evidence="6">Catalyzes the dehydration of the S-form of NAD(P)HX at the expense of ADP, which is converted to AMP. Together with NAD(P)HX epimerase, which catalyzes the epimerization of the S- and R-forms, the enzyme allows the repair of both epimers of NAD(P)HX, a damaged form of NAD(P)H that is a result of enzymatic or heat-dependent hydration.</text>
</comment>
<dbReference type="GO" id="GO:0046496">
    <property type="term" value="P:nicotinamide nucleotide metabolic process"/>
    <property type="evidence" value="ECO:0007669"/>
    <property type="project" value="UniProtKB-UniRule"/>
</dbReference>
<dbReference type="PROSITE" id="PS51383">
    <property type="entry name" value="YJEF_C_3"/>
    <property type="match status" value="1"/>
</dbReference>
<dbReference type="Gene3D" id="3.40.1190.20">
    <property type="match status" value="1"/>
</dbReference>
<comment type="caution">
    <text evidence="8">The sequence shown here is derived from an EMBL/GenBank/DDBJ whole genome shotgun (WGS) entry which is preliminary data.</text>
</comment>
<feature type="binding site" evidence="6">
    <location>
        <position position="84"/>
    </location>
    <ligand>
        <name>(6S)-NADPHX</name>
        <dbReference type="ChEBI" id="CHEBI:64076"/>
    </ligand>
</feature>
<evidence type="ECO:0000256" key="3">
    <source>
        <dbReference type="ARBA" id="ARBA00022857"/>
    </source>
</evidence>
<dbReference type="PANTHER" id="PTHR12592:SF0">
    <property type="entry name" value="ATP-DEPENDENT (S)-NAD(P)H-HYDRATE DEHYDRATASE"/>
    <property type="match status" value="1"/>
</dbReference>
<sequence length="345" mass="38247">MISRFLLPIFREKLLQLAVCHNFYLLYHTFMSTDLGYNKQMVSISPEENLSTALKDFALPNALSHKGQNGKLLVIGGSSIFHAASIWAAEAASHMVDMVHYASTQENAEIMVNLKSRFVDGIVIRQKDLPSYADEDDCILIGPGMERGEVSEDIKNSDMSFTAICELKNEADYTYSLIKFLIHNFPQKRFVFDAAALQMMNPQWLTELDETPIVTPHAKEFEKLFEIDIANAPLDEKRTILQKTAEKYNATILFKQIVDVVATPKDTTVITGGNAGLTKGGTGDVLAGITAALYTKNSARSSALLASFLLKKTAEDLFNKSGTLYNTSDLIRQLPLSAKSTLFDN</sequence>
<dbReference type="EMBL" id="SSDS01000084">
    <property type="protein sequence ID" value="TXG76113.1"/>
    <property type="molecule type" value="Genomic_DNA"/>
</dbReference>
<reference evidence="8 9" key="1">
    <citation type="submission" date="2018-09" db="EMBL/GenBank/DDBJ databases">
        <title>Metagenome Assembled Genomes from an Advanced Water Purification Facility.</title>
        <authorList>
            <person name="Stamps B.W."/>
            <person name="Spear J.R."/>
        </authorList>
    </citation>
    <scope>NUCLEOTIDE SEQUENCE [LARGE SCALE GENOMIC DNA]</scope>
    <source>
        <strain evidence="8">Bin_63_2</strain>
    </source>
</reference>
<comment type="subunit">
    <text evidence="6">Homotetramer.</text>
</comment>
<evidence type="ECO:0000256" key="4">
    <source>
        <dbReference type="ARBA" id="ARBA00023027"/>
    </source>
</evidence>
<feature type="binding site" evidence="6">
    <location>
        <position position="144"/>
    </location>
    <ligand>
        <name>(6S)-NADPHX</name>
        <dbReference type="ChEBI" id="CHEBI:64076"/>
    </ligand>
</feature>
<dbReference type="InterPro" id="IPR029056">
    <property type="entry name" value="Ribokinase-like"/>
</dbReference>
<accession>A0A5C7J3M7</accession>
<comment type="catalytic activity">
    <reaction evidence="6">
        <text>(6S)-NADPHX + ADP = AMP + phosphate + NADPH + H(+)</text>
        <dbReference type="Rhea" id="RHEA:32235"/>
        <dbReference type="ChEBI" id="CHEBI:15378"/>
        <dbReference type="ChEBI" id="CHEBI:43474"/>
        <dbReference type="ChEBI" id="CHEBI:57783"/>
        <dbReference type="ChEBI" id="CHEBI:64076"/>
        <dbReference type="ChEBI" id="CHEBI:456215"/>
        <dbReference type="ChEBI" id="CHEBI:456216"/>
        <dbReference type="EC" id="4.2.1.136"/>
    </reaction>
</comment>
<comment type="catalytic activity">
    <reaction evidence="6">
        <text>(6S)-NADHX + ADP = AMP + phosphate + NADH + H(+)</text>
        <dbReference type="Rhea" id="RHEA:32223"/>
        <dbReference type="ChEBI" id="CHEBI:15378"/>
        <dbReference type="ChEBI" id="CHEBI:43474"/>
        <dbReference type="ChEBI" id="CHEBI:57945"/>
        <dbReference type="ChEBI" id="CHEBI:64074"/>
        <dbReference type="ChEBI" id="CHEBI:456215"/>
        <dbReference type="ChEBI" id="CHEBI:456216"/>
        <dbReference type="EC" id="4.2.1.136"/>
    </reaction>
</comment>
<gene>
    <name evidence="6" type="primary">nnrD</name>
    <name evidence="8" type="ORF">E6Q11_05360</name>
</gene>
<proteinExistence type="inferred from homology"/>